<dbReference type="GO" id="GO:0003677">
    <property type="term" value="F:DNA binding"/>
    <property type="evidence" value="ECO:0007669"/>
    <property type="project" value="UniProtKB-KW"/>
</dbReference>
<evidence type="ECO:0000256" key="1">
    <source>
        <dbReference type="ARBA" id="ARBA00023015"/>
    </source>
</evidence>
<dbReference type="PANTHER" id="PTHR33204:SF36">
    <property type="entry name" value="TRANSCRIPTIONAL REGULATORY PROTEIN"/>
    <property type="match status" value="1"/>
</dbReference>
<dbReference type="eggNOG" id="COG1733">
    <property type="taxonomic scope" value="Bacteria"/>
</dbReference>
<dbReference type="InterPro" id="IPR002577">
    <property type="entry name" value="HTH_HxlR"/>
</dbReference>
<dbReference type="InterPro" id="IPR036388">
    <property type="entry name" value="WH-like_DNA-bd_sf"/>
</dbReference>
<evidence type="ECO:0000313" key="6">
    <source>
        <dbReference type="Proteomes" id="UP000030063"/>
    </source>
</evidence>
<dbReference type="Proteomes" id="UP000030063">
    <property type="component" value="Unassembled WGS sequence"/>
</dbReference>
<dbReference type="RefSeq" id="WP_025164179.1">
    <property type="nucleotide sequence ID" value="NZ_AWSQ01000001.1"/>
</dbReference>
<keyword evidence="2" id="KW-0238">DNA-binding</keyword>
<accession>A0A0A1YN53</accession>
<sequence>MRWEDLAQQPCSLARTLSVVGDRWTLLVLRESFLGIRRFDDFERRLQITRHVLADRLKKLVEAEVLSKVAYQQRPLREEYCLSEKGRDLYPAVLALVNWGDRHMSGEEGAPIRHVHRSCGAAMHGVLVCSECGEPLAPRDVRLEEAPALKGQLLPGHWQARQAEDVL</sequence>
<proteinExistence type="predicted"/>
<keyword evidence="1" id="KW-0805">Transcription regulation</keyword>
<name>A0A0A1YN53_9PSED</name>
<dbReference type="Pfam" id="PF01638">
    <property type="entry name" value="HxlR"/>
    <property type="match status" value="1"/>
</dbReference>
<evidence type="ECO:0000259" key="4">
    <source>
        <dbReference type="PROSITE" id="PS51118"/>
    </source>
</evidence>
<dbReference type="PROSITE" id="PS51118">
    <property type="entry name" value="HTH_HXLR"/>
    <property type="match status" value="1"/>
</dbReference>
<evidence type="ECO:0000256" key="2">
    <source>
        <dbReference type="ARBA" id="ARBA00023125"/>
    </source>
</evidence>
<dbReference type="Gene3D" id="1.10.10.10">
    <property type="entry name" value="Winged helix-like DNA-binding domain superfamily/Winged helix DNA-binding domain"/>
    <property type="match status" value="1"/>
</dbReference>
<protein>
    <submittedName>
        <fullName evidence="5">HxlR family transcriptional regulator</fullName>
    </submittedName>
</protein>
<dbReference type="OrthoDB" id="9807069at2"/>
<keyword evidence="6" id="KW-1185">Reference proteome</keyword>
<keyword evidence="3" id="KW-0804">Transcription</keyword>
<evidence type="ECO:0000256" key="3">
    <source>
        <dbReference type="ARBA" id="ARBA00023163"/>
    </source>
</evidence>
<dbReference type="STRING" id="1395571.TMS3_0105275"/>
<comment type="caution">
    <text evidence="5">The sequence shown here is derived from an EMBL/GenBank/DDBJ whole genome shotgun (WGS) entry which is preliminary data.</text>
</comment>
<evidence type="ECO:0000313" key="5">
    <source>
        <dbReference type="EMBL" id="KFX71337.1"/>
    </source>
</evidence>
<dbReference type="EMBL" id="AWSQ01000001">
    <property type="protein sequence ID" value="KFX71337.1"/>
    <property type="molecule type" value="Genomic_DNA"/>
</dbReference>
<dbReference type="InterPro" id="IPR036390">
    <property type="entry name" value="WH_DNA-bd_sf"/>
</dbReference>
<dbReference type="SUPFAM" id="SSF46785">
    <property type="entry name" value="Winged helix' DNA-binding domain"/>
    <property type="match status" value="1"/>
</dbReference>
<dbReference type="PANTHER" id="PTHR33204">
    <property type="entry name" value="TRANSCRIPTIONAL REGULATOR, MARR FAMILY"/>
    <property type="match status" value="1"/>
</dbReference>
<dbReference type="AlphaFoldDB" id="A0A0A1YN53"/>
<gene>
    <name evidence="5" type="ORF">TMS3_0105275</name>
</gene>
<organism evidence="5 6">
    <name type="scientific">Pseudomonas taeanensis MS-3</name>
    <dbReference type="NCBI Taxonomy" id="1395571"/>
    <lineage>
        <taxon>Bacteria</taxon>
        <taxon>Pseudomonadati</taxon>
        <taxon>Pseudomonadota</taxon>
        <taxon>Gammaproteobacteria</taxon>
        <taxon>Pseudomonadales</taxon>
        <taxon>Pseudomonadaceae</taxon>
        <taxon>Pseudomonas</taxon>
    </lineage>
</organism>
<feature type="domain" description="HTH hxlR-type" evidence="4">
    <location>
        <begin position="11"/>
        <end position="108"/>
    </location>
</feature>
<reference evidence="5 6" key="1">
    <citation type="journal article" date="2014" name="Genome Announc.">
        <title>Draft Genome Sequence of Petroleum Oil-Degrading Marine Bacterium Pseudomonas taeanensis Strain MS-3, Isolated from a Crude Oil-Contaminated Seashore.</title>
        <authorList>
            <person name="Lee S.Y."/>
            <person name="Kim S.H."/>
            <person name="Lee D.G."/>
            <person name="Shin S."/>
            <person name="Yun S.H."/>
            <person name="Choi C.W."/>
            <person name="Chung Y.H."/>
            <person name="Choi J.S."/>
            <person name="Kahng H.Y."/>
            <person name="Kim S.I."/>
        </authorList>
    </citation>
    <scope>NUCLEOTIDE SEQUENCE [LARGE SCALE GENOMIC DNA]</scope>
    <source>
        <strain evidence="5 6">MS-3</strain>
    </source>
</reference>